<evidence type="ECO:0000256" key="1">
    <source>
        <dbReference type="ARBA" id="ARBA00004604"/>
    </source>
</evidence>
<dbReference type="Proteomes" id="UP001620645">
    <property type="component" value="Unassembled WGS sequence"/>
</dbReference>
<feature type="region of interest" description="Disordered" evidence="6">
    <location>
        <begin position="299"/>
        <end position="324"/>
    </location>
</feature>
<dbReference type="PANTHER" id="PTHR14150:SF12">
    <property type="entry name" value="U3 SMALL NUCLEOLAR RNA-ASSOCIATED PROTEIN 14 HOMOLOG A"/>
    <property type="match status" value="1"/>
</dbReference>
<evidence type="ECO:0000313" key="7">
    <source>
        <dbReference type="EMBL" id="KAL3101120.1"/>
    </source>
</evidence>
<accession>A0ABD2KDU8</accession>
<keyword evidence="8" id="KW-1185">Reference proteome</keyword>
<feature type="coiled-coil region" evidence="5">
    <location>
        <begin position="26"/>
        <end position="77"/>
    </location>
</feature>
<organism evidence="7 8">
    <name type="scientific">Heterodera schachtii</name>
    <name type="common">Sugarbeet cyst nematode worm</name>
    <name type="synonym">Tylenchus schachtii</name>
    <dbReference type="NCBI Taxonomy" id="97005"/>
    <lineage>
        <taxon>Eukaryota</taxon>
        <taxon>Metazoa</taxon>
        <taxon>Ecdysozoa</taxon>
        <taxon>Nematoda</taxon>
        <taxon>Chromadorea</taxon>
        <taxon>Rhabditida</taxon>
        <taxon>Tylenchina</taxon>
        <taxon>Tylenchomorpha</taxon>
        <taxon>Tylenchoidea</taxon>
        <taxon>Heteroderidae</taxon>
        <taxon>Heteroderinae</taxon>
        <taxon>Heterodera</taxon>
    </lineage>
</organism>
<name>A0ABD2KDU8_HETSC</name>
<feature type="compositionally biased region" description="Basic residues" evidence="6">
    <location>
        <begin position="359"/>
        <end position="369"/>
    </location>
</feature>
<gene>
    <name evidence="7" type="ORF">niasHS_001580</name>
</gene>
<evidence type="ECO:0000256" key="5">
    <source>
        <dbReference type="SAM" id="Coils"/>
    </source>
</evidence>
<feature type="region of interest" description="Disordered" evidence="6">
    <location>
        <begin position="260"/>
        <end position="286"/>
    </location>
</feature>
<feature type="region of interest" description="Disordered" evidence="6">
    <location>
        <begin position="459"/>
        <end position="478"/>
    </location>
</feature>
<comment type="caution">
    <text evidence="7">The sequence shown here is derived from an EMBL/GenBank/DDBJ whole genome shotgun (WGS) entry which is preliminary data.</text>
</comment>
<dbReference type="EMBL" id="JBICCN010000027">
    <property type="protein sequence ID" value="KAL3101120.1"/>
    <property type="molecule type" value="Genomic_DNA"/>
</dbReference>
<proteinExistence type="inferred from homology"/>
<protein>
    <recommendedName>
        <fullName evidence="9">U3 small nucleolar RNA-associated protein 14</fullName>
    </recommendedName>
</protein>
<keyword evidence="3" id="KW-0597">Phosphoprotein</keyword>
<comment type="subcellular location">
    <subcellularLocation>
        <location evidence="1">Nucleus</location>
        <location evidence="1">Nucleolus</location>
    </subcellularLocation>
</comment>
<dbReference type="GO" id="GO:0005730">
    <property type="term" value="C:nucleolus"/>
    <property type="evidence" value="ECO:0007669"/>
    <property type="project" value="UniProtKB-SubCell"/>
</dbReference>
<comment type="similarity">
    <text evidence="2">Belongs to the UTP14 family.</text>
</comment>
<feature type="compositionally biased region" description="Basic and acidic residues" evidence="6">
    <location>
        <begin position="459"/>
        <end position="469"/>
    </location>
</feature>
<sequence>MSDDERVDVDELLVNIKSTRNVNVVKEQLDRNRRKKETAVAQQQKKRTAKPRWVTKRTEAEAELEAALEAQQSERRDNKVLAAPLHRQATIRIESRLAYRQTKEELQPWDPIVEGLRVAEQLQFPHDERRDDPLRTLTAEERAKTHTPRTELELRMAETLKGSKHALRDGEQFSQAERELLKAMDVKEAQRKCAELRKMRALMSFQAAKMKRQSKIKSKQFHRIRKRQERRQLVKEVEQLLVKDPAQADEKLAELEKDRANERATLKHRGTNKWTKQVRKFSARDPQLREKVEEQLRLGRELKSKHAATALEEEEEEKKHTEAEEMLGLSDGATNASTFQPVPLNPFYRSALENIRRERKTINKPKQQQHKNGVAGEHGESTKSADQRTHAVTEEGSKSHDEEVDEDEPPPFLDLNVRPIVQIPRELADGADSDSDALHAFQAEAYADDDVLGEFQRRKERIETQEKPKGKPSKYLRGWGAWTGPGISEEAEQRRELKVFGQQPKLKAPRRKDANRPGVIIREQCHVSDAIQRLQPRDVPFPFTRVQDYEAYIRQPLGRDWNTPIAHQQLTKPAIATKDGRIIRPLDKEVKKRRRLMLNIIGED</sequence>
<evidence type="ECO:0000256" key="3">
    <source>
        <dbReference type="ARBA" id="ARBA00022553"/>
    </source>
</evidence>
<feature type="region of interest" description="Disordered" evidence="6">
    <location>
        <begin position="359"/>
        <end position="417"/>
    </location>
</feature>
<reference evidence="7 8" key="1">
    <citation type="submission" date="2024-10" db="EMBL/GenBank/DDBJ databases">
        <authorList>
            <person name="Kim D."/>
        </authorList>
    </citation>
    <scope>NUCLEOTIDE SEQUENCE [LARGE SCALE GENOMIC DNA]</scope>
    <source>
        <strain evidence="7">Taebaek</strain>
    </source>
</reference>
<feature type="compositionally biased region" description="Basic and acidic residues" evidence="6">
    <location>
        <begin position="377"/>
        <end position="401"/>
    </location>
</feature>
<evidence type="ECO:0000256" key="4">
    <source>
        <dbReference type="ARBA" id="ARBA00023242"/>
    </source>
</evidence>
<evidence type="ECO:0000256" key="2">
    <source>
        <dbReference type="ARBA" id="ARBA00007774"/>
    </source>
</evidence>
<dbReference type="Pfam" id="PF04615">
    <property type="entry name" value="Utp14"/>
    <property type="match status" value="1"/>
</dbReference>
<keyword evidence="5" id="KW-0175">Coiled coil</keyword>
<evidence type="ECO:0000256" key="6">
    <source>
        <dbReference type="SAM" id="MobiDB-lite"/>
    </source>
</evidence>
<dbReference type="PANTHER" id="PTHR14150">
    <property type="entry name" value="U3 SMALL NUCLEOLAR RNA-ASSOCIATED PROTEIN 14"/>
    <property type="match status" value="1"/>
</dbReference>
<evidence type="ECO:0008006" key="9">
    <source>
        <dbReference type="Google" id="ProtNLM"/>
    </source>
</evidence>
<dbReference type="AlphaFoldDB" id="A0ABD2KDU8"/>
<feature type="compositionally biased region" description="Basic residues" evidence="6">
    <location>
        <begin position="266"/>
        <end position="281"/>
    </location>
</feature>
<keyword evidence="4" id="KW-0539">Nucleus</keyword>
<evidence type="ECO:0000313" key="8">
    <source>
        <dbReference type="Proteomes" id="UP001620645"/>
    </source>
</evidence>
<dbReference type="InterPro" id="IPR006709">
    <property type="entry name" value="SSU_processome_Utp14"/>
</dbReference>